<evidence type="ECO:0000313" key="2">
    <source>
        <dbReference type="Proteomes" id="UP000270094"/>
    </source>
</evidence>
<dbReference type="OrthoDB" id="5837449at2759"/>
<protein>
    <submittedName>
        <fullName evidence="1">Uncharacterized protein</fullName>
    </submittedName>
</protein>
<evidence type="ECO:0000313" key="1">
    <source>
        <dbReference type="EMBL" id="VDM82140.1"/>
    </source>
</evidence>
<accession>A0A3P7J9G9</accession>
<gene>
    <name evidence="1" type="ORF">SVUK_LOCUS17138</name>
</gene>
<organism evidence="1 2">
    <name type="scientific">Strongylus vulgaris</name>
    <name type="common">Blood worm</name>
    <dbReference type="NCBI Taxonomy" id="40348"/>
    <lineage>
        <taxon>Eukaryota</taxon>
        <taxon>Metazoa</taxon>
        <taxon>Ecdysozoa</taxon>
        <taxon>Nematoda</taxon>
        <taxon>Chromadorea</taxon>
        <taxon>Rhabditida</taxon>
        <taxon>Rhabditina</taxon>
        <taxon>Rhabditomorpha</taxon>
        <taxon>Strongyloidea</taxon>
        <taxon>Strongylidae</taxon>
        <taxon>Strongylus</taxon>
    </lineage>
</organism>
<dbReference type="Proteomes" id="UP000270094">
    <property type="component" value="Unassembled WGS sequence"/>
</dbReference>
<dbReference type="EMBL" id="UYYB01116163">
    <property type="protein sequence ID" value="VDM82140.1"/>
    <property type="molecule type" value="Genomic_DNA"/>
</dbReference>
<dbReference type="AlphaFoldDB" id="A0A3P7J9G9"/>
<proteinExistence type="predicted"/>
<reference evidence="1 2" key="1">
    <citation type="submission" date="2018-11" db="EMBL/GenBank/DDBJ databases">
        <authorList>
            <consortium name="Pathogen Informatics"/>
        </authorList>
    </citation>
    <scope>NUCLEOTIDE SEQUENCE [LARGE SCALE GENOMIC DNA]</scope>
</reference>
<sequence>MQQRLYRRSIDVYSDLLNLAKRALPLTDDSLLSIVEKISQILREIHVQEHELLMEITTLLDKAEADLRVRPNMDAQRKIQRARENIGALGSYYYLYF</sequence>
<keyword evidence="2" id="KW-1185">Reference proteome</keyword>
<name>A0A3P7J9G9_STRVU</name>